<organism evidence="1 2">
    <name type="scientific">Acaulospora colombiana</name>
    <dbReference type="NCBI Taxonomy" id="27376"/>
    <lineage>
        <taxon>Eukaryota</taxon>
        <taxon>Fungi</taxon>
        <taxon>Fungi incertae sedis</taxon>
        <taxon>Mucoromycota</taxon>
        <taxon>Glomeromycotina</taxon>
        <taxon>Glomeromycetes</taxon>
        <taxon>Diversisporales</taxon>
        <taxon>Acaulosporaceae</taxon>
        <taxon>Acaulospora</taxon>
    </lineage>
</organism>
<comment type="caution">
    <text evidence="1">The sequence shown here is derived from an EMBL/GenBank/DDBJ whole genome shotgun (WGS) entry which is preliminary data.</text>
</comment>
<keyword evidence="2" id="KW-1185">Reference proteome</keyword>
<reference evidence="1" key="1">
    <citation type="submission" date="2021-06" db="EMBL/GenBank/DDBJ databases">
        <authorList>
            <person name="Kallberg Y."/>
            <person name="Tangrot J."/>
            <person name="Rosling A."/>
        </authorList>
    </citation>
    <scope>NUCLEOTIDE SEQUENCE</scope>
    <source>
        <strain evidence="1">CL356</strain>
    </source>
</reference>
<dbReference type="EMBL" id="CAJVPT010000999">
    <property type="protein sequence ID" value="CAG8454597.1"/>
    <property type="molecule type" value="Genomic_DNA"/>
</dbReference>
<dbReference type="Proteomes" id="UP000789525">
    <property type="component" value="Unassembled WGS sequence"/>
</dbReference>
<gene>
    <name evidence="1" type="ORF">ACOLOM_LOCUS912</name>
</gene>
<protein>
    <submittedName>
        <fullName evidence="1">5043_t:CDS:1</fullName>
    </submittedName>
</protein>
<evidence type="ECO:0000313" key="2">
    <source>
        <dbReference type="Proteomes" id="UP000789525"/>
    </source>
</evidence>
<name>A0ACA9K651_9GLOM</name>
<accession>A0ACA9K651</accession>
<evidence type="ECO:0000313" key="1">
    <source>
        <dbReference type="EMBL" id="CAG8454597.1"/>
    </source>
</evidence>
<sequence length="892" mass="103161">MKFRTYPNFFTVTYIYRPNPITFAVWILANEDYYGFPQRLSVQLWSNLTSPEWSHTDLIELESNQLIGGGSGEKYRVFEVAISTDHINHGQYEFCFRVKRIMETYEEGWHWINIGENKNGKVHVFDFREKRTKDKVYEIESIFGKNVISENVRYSSHGDVSCWVVNKEAKSNGTCKLDIDRKDILYLIVQQSTGHYVVFIPLTAEDCSSCFRSDEDGNLIYAVDNYSGKDGLARFIVGRGYDPYATSKACIYLAKTVYGRTRESRKSVRKKKDNMQYYEKLGYCTWNAFQENVRQQDVADVLHSLDSSGIHVGYVIMDDGWQQVSHNRQLQSFEVNEKFPDGLKFFIQGVKEKYPYLEHFGVWHTLWGYWNGIDPTSELAEQYHLKQVRGEGRTIHLITPESVTNFYNDFYRFLRSQGVEIVKVDSQASFDLVEFDKVELHQWCKKYQESLCESIERYFDGRVIYSMAHSPSIVQPIILNDGLLSEKITNRPLFRNSDDCHSQHHESLRHIYVNSMNNIWTSLFSIPDWDMFQTNHEYSECHAAARAISGGPIYIADLPHQHDTIILGRCIVKTPAFRIRHAADGKTKVFMQRILRSERSALPSIRDLFEDPTNTDKLLKVGNVNDRMGVLGLWNCRQDEIIDRFDLEDVYGIAANPNDWKANGTRVNGPVHHDLRFLRDDDDTDGTVEDIDYALYFFKNRQVRNIGSMRSKKSMAVMLKPLDFEIVTISPIDVLLVTLPFGDEISVGVACFGLIDKYNGSRAVISAGYISEGWDEGNKYPTDSNNTRDDMGGTRRSGNRRGMVFYETKLIGYGDCGFYLNPGKYRSVRDIKVYLNNVTLSDTFVRYDSEMQFLVVNLRENEELTMEEERGGKRSDYGDEDVLEVILEIKVD</sequence>
<proteinExistence type="predicted"/>